<dbReference type="EMBL" id="CAJVQB010021558">
    <property type="protein sequence ID" value="CAG8797403.1"/>
    <property type="molecule type" value="Genomic_DNA"/>
</dbReference>
<evidence type="ECO:0000313" key="10">
    <source>
        <dbReference type="Proteomes" id="UP000789901"/>
    </source>
</evidence>
<dbReference type="Pfam" id="PF12719">
    <property type="entry name" value="Cnd3"/>
    <property type="match status" value="1"/>
</dbReference>
<keyword evidence="10" id="KW-1185">Reference proteome</keyword>
<comment type="caution">
    <text evidence="9">The sequence shown here is derived from an EMBL/GenBank/DDBJ whole genome shotgun (WGS) entry which is preliminary data.</text>
</comment>
<evidence type="ECO:0000256" key="7">
    <source>
        <dbReference type="ARBA" id="ARBA00023306"/>
    </source>
</evidence>
<dbReference type="Proteomes" id="UP000789901">
    <property type="component" value="Unassembled WGS sequence"/>
</dbReference>
<name>A0ABN7VT40_GIGMA</name>
<evidence type="ECO:0000256" key="2">
    <source>
        <dbReference type="ARBA" id="ARBA00006533"/>
    </source>
</evidence>
<dbReference type="InterPro" id="IPR025977">
    <property type="entry name" value="Cnd3_C"/>
</dbReference>
<keyword evidence="4" id="KW-0132">Cell division</keyword>
<dbReference type="PANTHER" id="PTHR14418">
    <property type="entry name" value="CONDENSIN COMPLEX SUBUNIT 3-RELATED"/>
    <property type="match status" value="1"/>
</dbReference>
<keyword evidence="7" id="KW-0131">Cell cycle</keyword>
<keyword evidence="6" id="KW-0226">DNA condensation</keyword>
<dbReference type="Gene3D" id="1.25.10.10">
    <property type="entry name" value="Leucine-rich Repeat Variant"/>
    <property type="match status" value="2"/>
</dbReference>
<comment type="subcellular location">
    <subcellularLocation>
        <location evidence="1">Chromosome</location>
    </subcellularLocation>
</comment>
<keyword evidence="5" id="KW-0498">Mitosis</keyword>
<evidence type="ECO:0000256" key="5">
    <source>
        <dbReference type="ARBA" id="ARBA00022776"/>
    </source>
</evidence>
<reference evidence="9 10" key="1">
    <citation type="submission" date="2021-06" db="EMBL/GenBank/DDBJ databases">
        <authorList>
            <person name="Kallberg Y."/>
            <person name="Tangrot J."/>
            <person name="Rosling A."/>
        </authorList>
    </citation>
    <scope>NUCLEOTIDE SEQUENCE [LARGE SCALE GENOMIC DNA]</scope>
    <source>
        <strain evidence="9 10">120-4 pot B 10/14</strain>
    </source>
</reference>
<dbReference type="InterPro" id="IPR011989">
    <property type="entry name" value="ARM-like"/>
</dbReference>
<organism evidence="9 10">
    <name type="scientific">Gigaspora margarita</name>
    <dbReference type="NCBI Taxonomy" id="4874"/>
    <lineage>
        <taxon>Eukaryota</taxon>
        <taxon>Fungi</taxon>
        <taxon>Fungi incertae sedis</taxon>
        <taxon>Mucoromycota</taxon>
        <taxon>Glomeromycotina</taxon>
        <taxon>Glomeromycetes</taxon>
        <taxon>Diversisporales</taxon>
        <taxon>Gigasporaceae</taxon>
        <taxon>Gigaspora</taxon>
    </lineage>
</organism>
<proteinExistence type="inferred from homology"/>
<dbReference type="SUPFAM" id="SSF48371">
    <property type="entry name" value="ARM repeat"/>
    <property type="match status" value="1"/>
</dbReference>
<evidence type="ECO:0000259" key="8">
    <source>
        <dbReference type="Pfam" id="PF12719"/>
    </source>
</evidence>
<comment type="similarity">
    <text evidence="2">Belongs to the CND3 (condensin subunit 3) family.</text>
</comment>
<evidence type="ECO:0000313" key="9">
    <source>
        <dbReference type="EMBL" id="CAG8797403.1"/>
    </source>
</evidence>
<sequence length="942" mass="108336">NASKMPVQENPIVTLSTIIPQIFQDCQKSTSNHRTNAITLRKVQMKCSSYRSSNNESSNNQLDNEQAFNTEFIRNLNKILPVKKGQTNSERVIKFVASFVAFSCEKGLYLYEKCELLNNQNDNTTDYEDDDYEDTLSSRFAECLIQHLLKGIEAKDKNVRLRVCHLIAHLIGCLGSIDDDLYERLKVELTKRLLDKEAGVRVKAVLACSKLQGDDDHGKYVIEKFIGMLRNDPSAEVRRAVIYNIEYNEETLAYILQRARDVDPINRRGVFMKIAEEINDFRVLSIEDREKLLSWGLTDRDSHVKKACVRMLSTSWIQHANDNLLELLERLDVVGSNIAQEALISIFNARPDIVQMLNFDDIFWENLTAEGSFLVRVFCEYNKEDEGKLDEILPEVTRLAFYIQKYNNFMNQASDEEQVNLAFIVGQLFLLAKLLDYGDEVGRRKMCEMLMSSNILESHIESIVEIEKKISINERDFTRSMIEIITDIREGIEDDEAPSRLTYQDDYDLSANMSRLSINISSMKMSVLSTDLKQTERRVSNSSTSMDDSNILQEDNEMKVILVNLKCLHIIRCMLEKNSESLRDNPSMYGLMNEIIIPNIQSHEPVLRELGIHCLGLCCILDQPLAVENYNLFMHCLRHGHPELQIKSLMVMSDILIAYGYSTIVSSTRQGNEIMGLLQECLKNENEQVQAIAVVGISKLMLSKMLRDKYVLKELVLLYFDSDTASNLRLRQCLSYFFPVFCHSSFENQTLMQEIFLPTLIELLKKYKNVDKNDNAVPPLQIAQQLVDWTDPFKVVKLEQTEEIIDYGSHAELAISVIRELFSETDKDIRKLLCQILNKFRIDESAGVVRFKKLTFLVGNLKSKRPLIDSVARNALNKFENALLSYFDDAPDALDDNELEQLKEIVEFVEQLEELPSRALRSRRSKENAIAHLRSYSSEYSS</sequence>
<dbReference type="PANTHER" id="PTHR14418:SF5">
    <property type="entry name" value="CONDENSIN COMPLEX SUBUNIT 3"/>
    <property type="match status" value="1"/>
</dbReference>
<feature type="domain" description="Nuclear condensin complex subunit 3 C-terminal" evidence="8">
    <location>
        <begin position="566"/>
        <end position="842"/>
    </location>
</feature>
<evidence type="ECO:0000256" key="6">
    <source>
        <dbReference type="ARBA" id="ARBA00023067"/>
    </source>
</evidence>
<protein>
    <submittedName>
        <fullName evidence="9">42410_t:CDS:1</fullName>
    </submittedName>
</protein>
<dbReference type="InterPro" id="IPR027165">
    <property type="entry name" value="CND3"/>
</dbReference>
<accession>A0ABN7VT40</accession>
<dbReference type="InterPro" id="IPR016024">
    <property type="entry name" value="ARM-type_fold"/>
</dbReference>
<feature type="non-terminal residue" evidence="9">
    <location>
        <position position="1"/>
    </location>
</feature>
<keyword evidence="3" id="KW-0158">Chromosome</keyword>
<evidence type="ECO:0000256" key="1">
    <source>
        <dbReference type="ARBA" id="ARBA00004286"/>
    </source>
</evidence>
<evidence type="ECO:0000256" key="4">
    <source>
        <dbReference type="ARBA" id="ARBA00022618"/>
    </source>
</evidence>
<evidence type="ECO:0000256" key="3">
    <source>
        <dbReference type="ARBA" id="ARBA00022454"/>
    </source>
</evidence>
<gene>
    <name evidence="9" type="ORF">GMARGA_LOCUS22381</name>
</gene>